<dbReference type="RefSeq" id="WP_260420431.1">
    <property type="nucleotide sequence ID" value="NZ_JACHLK010000018.1"/>
</dbReference>
<dbReference type="NCBIfam" id="NF005688">
    <property type="entry name" value="PRK07488.1"/>
    <property type="match status" value="1"/>
</dbReference>
<dbReference type="EC" id="3.5.1.86" evidence="3"/>
<proteinExistence type="predicted"/>
<feature type="domain" description="Amidase" evidence="2">
    <location>
        <begin position="65"/>
        <end position="500"/>
    </location>
</feature>
<dbReference type="AlphaFoldDB" id="A0A7X0PJX6"/>
<keyword evidence="1" id="KW-0732">Signal</keyword>
<sequence length="518" mass="52225">MSHPSHQPRRRFLQHTGALAGTLSAPAWLAACASTAPTPSDPTQLTSAQAIAQIKGGQLQAVDYVAALAARAKALQSLNALITLDEAGALAAARRIDAARASGATLGPLAGLVIVAKDNINTADLPTTGGTPALQGFKPPRTAPSLQKLIDAGAIVLGKANLHELAFGITSTNLSPFAGPVGNPYDPTRIPGGSSGGTAAAIAARMVAAGLGTDTGGSTRVPAALCGIVGLRPSVGNGGAERRYHDPLAVVPISHTRDTVGPMGRTVADVALLDAVITGDASLPALPLSRVRLGLPRPLWAGLDASLATVVNAALTRLRAAGATLVEVDMAQLMPLNEKMSFQIALHEPVADLPAYLAANNAPVKTVAGIAAKVASPDVQGAFGAIQADAFGAAYPEAMAVHRPQLQALYASTFAQGKFDALLFPTTPLPAVPMDKAKGSSTVKLNGGADADTFATFIRNTDPGSNAGIPGLSVPAGLTSAGLPVGLELDGPVGSDRKLLAIGLEIEKLLGSVPAPKI</sequence>
<evidence type="ECO:0000259" key="2">
    <source>
        <dbReference type="Pfam" id="PF01425"/>
    </source>
</evidence>
<dbReference type="PANTHER" id="PTHR11895:SF151">
    <property type="entry name" value="GLUTAMYL-TRNA(GLN) AMIDOTRANSFERASE SUBUNIT A"/>
    <property type="match status" value="1"/>
</dbReference>
<dbReference type="Proteomes" id="UP000575083">
    <property type="component" value="Unassembled WGS sequence"/>
</dbReference>
<dbReference type="SUPFAM" id="SSF75304">
    <property type="entry name" value="Amidase signature (AS) enzymes"/>
    <property type="match status" value="1"/>
</dbReference>
<dbReference type="InterPro" id="IPR006311">
    <property type="entry name" value="TAT_signal"/>
</dbReference>
<comment type="caution">
    <text evidence="3">The sequence shown here is derived from an EMBL/GenBank/DDBJ whole genome shotgun (WGS) entry which is preliminary data.</text>
</comment>
<dbReference type="Gene3D" id="3.90.1300.10">
    <property type="entry name" value="Amidase signature (AS) domain"/>
    <property type="match status" value="1"/>
</dbReference>
<name>A0A7X0PJX6_9BURK</name>
<protein>
    <submittedName>
        <fullName evidence="3">Mandelamide amidase</fullName>
        <ecNumber evidence="3">3.5.1.86</ecNumber>
    </submittedName>
</protein>
<dbReference type="InterPro" id="IPR000120">
    <property type="entry name" value="Amidase"/>
</dbReference>
<dbReference type="GO" id="GO:0050537">
    <property type="term" value="F:mandelamide amidase activity"/>
    <property type="evidence" value="ECO:0007669"/>
    <property type="project" value="UniProtKB-EC"/>
</dbReference>
<dbReference type="Pfam" id="PF01425">
    <property type="entry name" value="Amidase"/>
    <property type="match status" value="1"/>
</dbReference>
<keyword evidence="3" id="KW-0378">Hydrolase</keyword>
<evidence type="ECO:0000256" key="1">
    <source>
        <dbReference type="SAM" id="SignalP"/>
    </source>
</evidence>
<dbReference type="EMBL" id="JACHLK010000018">
    <property type="protein sequence ID" value="MBB6563345.1"/>
    <property type="molecule type" value="Genomic_DNA"/>
</dbReference>
<feature type="chain" id="PRO_5030997602" evidence="1">
    <location>
        <begin position="31"/>
        <end position="518"/>
    </location>
</feature>
<dbReference type="PROSITE" id="PS51318">
    <property type="entry name" value="TAT"/>
    <property type="match status" value="1"/>
</dbReference>
<dbReference type="InterPro" id="IPR036928">
    <property type="entry name" value="AS_sf"/>
</dbReference>
<dbReference type="PANTHER" id="PTHR11895">
    <property type="entry name" value="TRANSAMIDASE"/>
    <property type="match status" value="1"/>
</dbReference>
<accession>A0A7X0PJX6</accession>
<gene>
    <name evidence="3" type="ORF">HNP48_006065</name>
</gene>
<reference evidence="3 4" key="1">
    <citation type="submission" date="2020-08" db="EMBL/GenBank/DDBJ databases">
        <title>Functional genomics of gut bacteria from endangered species of beetles.</title>
        <authorList>
            <person name="Carlos-Shanley C."/>
        </authorList>
    </citation>
    <scope>NUCLEOTIDE SEQUENCE [LARGE SCALE GENOMIC DNA]</scope>
    <source>
        <strain evidence="3 4">S00198</strain>
    </source>
</reference>
<evidence type="ECO:0000313" key="3">
    <source>
        <dbReference type="EMBL" id="MBB6563345.1"/>
    </source>
</evidence>
<organism evidence="3 4">
    <name type="scientific">Acidovorax soli</name>
    <dbReference type="NCBI Taxonomy" id="592050"/>
    <lineage>
        <taxon>Bacteria</taxon>
        <taxon>Pseudomonadati</taxon>
        <taxon>Pseudomonadota</taxon>
        <taxon>Betaproteobacteria</taxon>
        <taxon>Burkholderiales</taxon>
        <taxon>Comamonadaceae</taxon>
        <taxon>Acidovorax</taxon>
    </lineage>
</organism>
<dbReference type="InterPro" id="IPR023631">
    <property type="entry name" value="Amidase_dom"/>
</dbReference>
<keyword evidence="4" id="KW-1185">Reference proteome</keyword>
<evidence type="ECO:0000313" key="4">
    <source>
        <dbReference type="Proteomes" id="UP000575083"/>
    </source>
</evidence>
<feature type="signal peptide" evidence="1">
    <location>
        <begin position="1"/>
        <end position="30"/>
    </location>
</feature>